<gene>
    <name evidence="2" type="ORF">Plil01_001220600</name>
</gene>
<organism evidence="2 3">
    <name type="scientific">Phytophthora lilii</name>
    <dbReference type="NCBI Taxonomy" id="2077276"/>
    <lineage>
        <taxon>Eukaryota</taxon>
        <taxon>Sar</taxon>
        <taxon>Stramenopiles</taxon>
        <taxon>Oomycota</taxon>
        <taxon>Peronosporomycetes</taxon>
        <taxon>Peronosporales</taxon>
        <taxon>Peronosporaceae</taxon>
        <taxon>Phytophthora</taxon>
    </lineage>
</organism>
<dbReference type="Proteomes" id="UP001165083">
    <property type="component" value="Unassembled WGS sequence"/>
</dbReference>
<dbReference type="AlphaFoldDB" id="A0A9W6X2X7"/>
<evidence type="ECO:0000256" key="1">
    <source>
        <dbReference type="SAM" id="MobiDB-lite"/>
    </source>
</evidence>
<sequence length="137" mass="14651">MAARRLAMLKPETSLQSVRRLQRGAAAARQSASTADRLPRAARRHHFSRGGRSSELNGLVLEFSCAICCISVDAKSVNPVITASVSKGLCAVPCHADVARVRGEPIQATSCLTFAFACTFHPLSYVFSQHSGIQPPS</sequence>
<dbReference type="EMBL" id="BSXW01000742">
    <property type="protein sequence ID" value="GMF28876.1"/>
    <property type="molecule type" value="Genomic_DNA"/>
</dbReference>
<feature type="compositionally biased region" description="Basic residues" evidence="1">
    <location>
        <begin position="40"/>
        <end position="49"/>
    </location>
</feature>
<comment type="caution">
    <text evidence="2">The sequence shown here is derived from an EMBL/GenBank/DDBJ whole genome shotgun (WGS) entry which is preliminary data.</text>
</comment>
<protein>
    <submittedName>
        <fullName evidence="2">Unnamed protein product</fullName>
    </submittedName>
</protein>
<feature type="region of interest" description="Disordered" evidence="1">
    <location>
        <begin position="28"/>
        <end position="52"/>
    </location>
</feature>
<accession>A0A9W6X2X7</accession>
<evidence type="ECO:0000313" key="2">
    <source>
        <dbReference type="EMBL" id="GMF28876.1"/>
    </source>
</evidence>
<proteinExistence type="predicted"/>
<keyword evidence="3" id="KW-1185">Reference proteome</keyword>
<name>A0A9W6X2X7_9STRA</name>
<reference evidence="2" key="1">
    <citation type="submission" date="2023-04" db="EMBL/GenBank/DDBJ databases">
        <title>Phytophthora lilii NBRC 32176.</title>
        <authorList>
            <person name="Ichikawa N."/>
            <person name="Sato H."/>
            <person name="Tonouchi N."/>
        </authorList>
    </citation>
    <scope>NUCLEOTIDE SEQUENCE</scope>
    <source>
        <strain evidence="2">NBRC 32176</strain>
    </source>
</reference>
<evidence type="ECO:0000313" key="3">
    <source>
        <dbReference type="Proteomes" id="UP001165083"/>
    </source>
</evidence>